<evidence type="ECO:0000256" key="3">
    <source>
        <dbReference type="ARBA" id="ARBA00023157"/>
    </source>
</evidence>
<evidence type="ECO:0000313" key="8">
    <source>
        <dbReference type="EMBL" id="GAL90940.1"/>
    </source>
</evidence>
<dbReference type="Gene3D" id="3.40.30.10">
    <property type="entry name" value="Glutaredoxin"/>
    <property type="match status" value="1"/>
</dbReference>
<gene>
    <name evidence="6" type="ORF">JCM19301_3144</name>
    <name evidence="7" type="ORF">JCM19302_821</name>
    <name evidence="8" type="ORF">JCM19538_998</name>
</gene>
<dbReference type="InterPro" id="IPR000866">
    <property type="entry name" value="AhpC/TSA"/>
</dbReference>
<dbReference type="SUPFAM" id="SSF52833">
    <property type="entry name" value="Thioredoxin-like"/>
    <property type="match status" value="1"/>
</dbReference>
<evidence type="ECO:0000313" key="10">
    <source>
        <dbReference type="Proteomes" id="UP000030184"/>
    </source>
</evidence>
<dbReference type="EMBL" id="BBNS01000003">
    <property type="protein sequence ID" value="GAL69926.1"/>
    <property type="molecule type" value="Genomic_DNA"/>
</dbReference>
<comment type="subcellular location">
    <subcellularLocation>
        <location evidence="1">Cell envelope</location>
    </subcellularLocation>
</comment>
<dbReference type="InterPro" id="IPR036249">
    <property type="entry name" value="Thioredoxin-like_sf"/>
</dbReference>
<dbReference type="PANTHER" id="PTHR42852">
    <property type="entry name" value="THIOL:DISULFIDE INTERCHANGE PROTEIN DSBE"/>
    <property type="match status" value="1"/>
</dbReference>
<name>A0A090VPM6_9FLAO</name>
<dbReference type="Proteomes" id="UP000029646">
    <property type="component" value="Unassembled WGS sequence"/>
</dbReference>
<dbReference type="EMBL" id="BBNR01000005">
    <property type="protein sequence ID" value="GAL66666.1"/>
    <property type="molecule type" value="Genomic_DNA"/>
</dbReference>
<protein>
    <submittedName>
        <fullName evidence="6">Thioredoxin family protein</fullName>
    </submittedName>
</protein>
<dbReference type="AlphaFoldDB" id="A0A090VPM6"/>
<organism evidence="6 9">
    <name type="scientific">Jejuia pallidilutea</name>
    <dbReference type="NCBI Taxonomy" id="504487"/>
    <lineage>
        <taxon>Bacteria</taxon>
        <taxon>Pseudomonadati</taxon>
        <taxon>Bacteroidota</taxon>
        <taxon>Flavobacteriia</taxon>
        <taxon>Flavobacteriales</taxon>
        <taxon>Flavobacteriaceae</taxon>
        <taxon>Jejuia</taxon>
    </lineage>
</organism>
<evidence type="ECO:0000256" key="1">
    <source>
        <dbReference type="ARBA" id="ARBA00004196"/>
    </source>
</evidence>
<proteinExistence type="predicted"/>
<feature type="domain" description="Thioredoxin" evidence="5">
    <location>
        <begin position="314"/>
        <end position="455"/>
    </location>
</feature>
<keyword evidence="4" id="KW-0676">Redox-active center</keyword>
<dbReference type="PROSITE" id="PS51352">
    <property type="entry name" value="THIOREDOXIN_2"/>
    <property type="match status" value="1"/>
</dbReference>
<dbReference type="GO" id="GO:0016491">
    <property type="term" value="F:oxidoreductase activity"/>
    <property type="evidence" value="ECO:0007669"/>
    <property type="project" value="InterPro"/>
</dbReference>
<dbReference type="Pfam" id="PF00578">
    <property type="entry name" value="AhpC-TSA"/>
    <property type="match status" value="1"/>
</dbReference>
<dbReference type="OrthoDB" id="743079at2"/>
<dbReference type="RefSeq" id="WP_052414874.1">
    <property type="nucleotide sequence ID" value="NZ_BBNR01000005.1"/>
</dbReference>
<keyword evidence="3" id="KW-1015">Disulfide bond</keyword>
<evidence type="ECO:0000313" key="9">
    <source>
        <dbReference type="Proteomes" id="UP000029641"/>
    </source>
</evidence>
<evidence type="ECO:0000313" key="6">
    <source>
        <dbReference type="EMBL" id="GAL66666.1"/>
    </source>
</evidence>
<comment type="caution">
    <text evidence="6">The sequence shown here is derived from an EMBL/GenBank/DDBJ whole genome shotgun (WGS) entry which is preliminary data.</text>
</comment>
<dbReference type="GO" id="GO:0016209">
    <property type="term" value="F:antioxidant activity"/>
    <property type="evidence" value="ECO:0007669"/>
    <property type="project" value="InterPro"/>
</dbReference>
<evidence type="ECO:0000259" key="5">
    <source>
        <dbReference type="PROSITE" id="PS51352"/>
    </source>
</evidence>
<dbReference type="GO" id="GO:0030313">
    <property type="term" value="C:cell envelope"/>
    <property type="evidence" value="ECO:0007669"/>
    <property type="project" value="UniProtKB-SubCell"/>
</dbReference>
<dbReference type="STRING" id="504487.JCM19538_998"/>
<dbReference type="eggNOG" id="COG0526">
    <property type="taxonomic scope" value="Bacteria"/>
</dbReference>
<dbReference type="GO" id="GO:0017004">
    <property type="term" value="P:cytochrome complex assembly"/>
    <property type="evidence" value="ECO:0007669"/>
    <property type="project" value="UniProtKB-KW"/>
</dbReference>
<dbReference type="Proteomes" id="UP000029641">
    <property type="component" value="Unassembled WGS sequence"/>
</dbReference>
<dbReference type="Proteomes" id="UP000030184">
    <property type="component" value="Unassembled WGS sequence"/>
</dbReference>
<dbReference type="InterPro" id="IPR013766">
    <property type="entry name" value="Thioredoxin_domain"/>
</dbReference>
<evidence type="ECO:0000313" key="7">
    <source>
        <dbReference type="EMBL" id="GAL69926.1"/>
    </source>
</evidence>
<dbReference type="InterPro" id="IPR050553">
    <property type="entry name" value="Thioredoxin_ResA/DsbE_sf"/>
</dbReference>
<accession>A0A090VPM6</accession>
<dbReference type="CDD" id="cd02966">
    <property type="entry name" value="TlpA_like_family"/>
    <property type="match status" value="1"/>
</dbReference>
<keyword evidence="2" id="KW-0201">Cytochrome c-type biogenesis</keyword>
<dbReference type="EMBL" id="BBNY01000090">
    <property type="protein sequence ID" value="GAL90940.1"/>
    <property type="molecule type" value="Genomic_DNA"/>
</dbReference>
<reference evidence="10" key="1">
    <citation type="journal article" date="2014" name="Genome Announc.">
        <title>Draft Genome Sequence of Marine Flavobacterium Jejuia pallidilutea Strain 11shimoA1 and Pigmentation Mutants.</title>
        <authorList>
            <person name="Takatani N."/>
            <person name="Nakanishi M."/>
            <person name="Meirelles P."/>
            <person name="Mino S."/>
            <person name="Suda W."/>
            <person name="Oshima K."/>
            <person name="Hattori M."/>
            <person name="Ohkuma M."/>
            <person name="Hosokawa M."/>
            <person name="Miyashita K."/>
            <person name="Thompson F.L."/>
            <person name="Niwa A."/>
            <person name="Sawabe T."/>
            <person name="Sawabe T."/>
        </authorList>
    </citation>
    <scope>NUCLEOTIDE SEQUENCE [LARGE SCALE GENOMIC DNA]</scope>
    <source>
        <strain evidence="10">JCM 19538</strain>
    </source>
</reference>
<keyword evidence="10" id="KW-1185">Reference proteome</keyword>
<evidence type="ECO:0000256" key="4">
    <source>
        <dbReference type="ARBA" id="ARBA00023284"/>
    </source>
</evidence>
<sequence length="455" mass="51926">MKNKILLAVTLLTTILIHSQRIGNNPEFKNNDILIDTTKTISKIVALDKVVHGFGPSGNFSIGIGSRDLYSEEELKGYPLMKNLPDSLTNIKEYLIILNDLQFYYQNYKQGIYSKEFFLKKVEESKTKLSDTIHLTDKTVKNTISIVSGLTADNTIMYIVDTNNNNDYSDDELKPLLYDLRKHDDIIENSQSVDIEYFDGNSIKNDKQLIRVGNDHNRKGLVFSFPQFRYSKVELGNETYLIISESFSLNNAIYLVKDQPYFSNLDRKDMINPYQYFNANGFYVQYSPVSQHNDKVKLTISTNDSDNKKTPIAAQVGMIAPNFSGFDVLDGMKISLDNYIGKYVYVDFWSSACPPCIIEFPNINEAYNKFNRSEIEFIGIADIRGKTDIKKFVKEKEINWPTINEAETSTITKGYNVNSWPTTYLIDPTGKIIATNLRGKDLNNKLELLGISTKN</sequence>
<evidence type="ECO:0000256" key="2">
    <source>
        <dbReference type="ARBA" id="ARBA00022748"/>
    </source>
</evidence>
<dbReference type="PANTHER" id="PTHR42852:SF6">
    <property type="entry name" value="THIOL:DISULFIDE INTERCHANGE PROTEIN DSBE"/>
    <property type="match status" value="1"/>
</dbReference>